<dbReference type="GO" id="GO:0003735">
    <property type="term" value="F:structural constituent of ribosome"/>
    <property type="evidence" value="ECO:0007669"/>
    <property type="project" value="InterPro"/>
</dbReference>
<evidence type="ECO:0000256" key="3">
    <source>
        <dbReference type="ARBA" id="ARBA00023274"/>
    </source>
</evidence>
<reference evidence="4" key="1">
    <citation type="journal article" date="2023" name="IScience">
        <title>Live-bearing cockroach genome reveals convergent evolutionary mechanisms linked to viviparity in insects and beyond.</title>
        <authorList>
            <person name="Fouks B."/>
            <person name="Harrison M.C."/>
            <person name="Mikhailova A.A."/>
            <person name="Marchal E."/>
            <person name="English S."/>
            <person name="Carruthers M."/>
            <person name="Jennings E.C."/>
            <person name="Chiamaka E.L."/>
            <person name="Frigard R.A."/>
            <person name="Pippel M."/>
            <person name="Attardo G.M."/>
            <person name="Benoit J.B."/>
            <person name="Bornberg-Bauer E."/>
            <person name="Tobe S.S."/>
        </authorList>
    </citation>
    <scope>NUCLEOTIDE SEQUENCE</scope>
    <source>
        <strain evidence="4">Stay&amp;Tobe</strain>
    </source>
</reference>
<accession>A0AAD8A906</accession>
<dbReference type="EMBL" id="JASPKZ010002807">
    <property type="protein sequence ID" value="KAJ9594633.1"/>
    <property type="molecule type" value="Genomic_DNA"/>
</dbReference>
<keyword evidence="2" id="KW-0689">Ribosomal protein</keyword>
<evidence type="ECO:0000313" key="5">
    <source>
        <dbReference type="Proteomes" id="UP001233999"/>
    </source>
</evidence>
<dbReference type="InterPro" id="IPR001684">
    <property type="entry name" value="Ribosomal_bL27"/>
</dbReference>
<dbReference type="GO" id="GO:0005762">
    <property type="term" value="C:mitochondrial large ribosomal subunit"/>
    <property type="evidence" value="ECO:0007669"/>
    <property type="project" value="TreeGrafter"/>
</dbReference>
<proteinExistence type="inferred from homology"/>
<keyword evidence="5" id="KW-1185">Reference proteome</keyword>
<comment type="similarity">
    <text evidence="1">Belongs to the bacterial ribosomal protein bL27 family.</text>
</comment>
<sequence length="64" mass="7171">IFSMGYLWVRPKHRGCKKQDGHYVQAALVLQHTLRFHPGLNVGFGKNGTLFALEAGRGMVTCKE</sequence>
<dbReference type="AlphaFoldDB" id="A0AAD8A906"/>
<dbReference type="Pfam" id="PF01016">
    <property type="entry name" value="Ribosomal_L27"/>
    <property type="match status" value="1"/>
</dbReference>
<name>A0AAD8A906_DIPPU</name>
<gene>
    <name evidence="4" type="ORF">L9F63_027384</name>
</gene>
<comment type="caution">
    <text evidence="4">The sequence shown here is derived from an EMBL/GenBank/DDBJ whole genome shotgun (WGS) entry which is preliminary data.</text>
</comment>
<dbReference type="GO" id="GO:0006412">
    <property type="term" value="P:translation"/>
    <property type="evidence" value="ECO:0007669"/>
    <property type="project" value="InterPro"/>
</dbReference>
<evidence type="ECO:0000256" key="1">
    <source>
        <dbReference type="ARBA" id="ARBA00010797"/>
    </source>
</evidence>
<feature type="non-terminal residue" evidence="4">
    <location>
        <position position="64"/>
    </location>
</feature>
<dbReference type="SUPFAM" id="SSF110324">
    <property type="entry name" value="Ribosomal L27 protein-like"/>
    <property type="match status" value="1"/>
</dbReference>
<organism evidence="4 5">
    <name type="scientific">Diploptera punctata</name>
    <name type="common">Pacific beetle cockroach</name>
    <dbReference type="NCBI Taxonomy" id="6984"/>
    <lineage>
        <taxon>Eukaryota</taxon>
        <taxon>Metazoa</taxon>
        <taxon>Ecdysozoa</taxon>
        <taxon>Arthropoda</taxon>
        <taxon>Hexapoda</taxon>
        <taxon>Insecta</taxon>
        <taxon>Pterygota</taxon>
        <taxon>Neoptera</taxon>
        <taxon>Polyneoptera</taxon>
        <taxon>Dictyoptera</taxon>
        <taxon>Blattodea</taxon>
        <taxon>Blaberoidea</taxon>
        <taxon>Blaberidae</taxon>
        <taxon>Diplopterinae</taxon>
        <taxon>Diploptera</taxon>
    </lineage>
</organism>
<keyword evidence="3" id="KW-0687">Ribonucleoprotein</keyword>
<dbReference type="Gene3D" id="2.40.50.100">
    <property type="match status" value="1"/>
</dbReference>
<dbReference type="PANTHER" id="PTHR15893">
    <property type="entry name" value="RIBOSOMAL PROTEIN L27"/>
    <property type="match status" value="1"/>
</dbReference>
<reference evidence="4" key="2">
    <citation type="submission" date="2023-05" db="EMBL/GenBank/DDBJ databases">
        <authorList>
            <person name="Fouks B."/>
        </authorList>
    </citation>
    <scope>NUCLEOTIDE SEQUENCE</scope>
    <source>
        <strain evidence="4">Stay&amp;Tobe</strain>
        <tissue evidence="4">Testes</tissue>
    </source>
</reference>
<feature type="non-terminal residue" evidence="4">
    <location>
        <position position="1"/>
    </location>
</feature>
<dbReference type="PANTHER" id="PTHR15893:SF0">
    <property type="entry name" value="LARGE RIBOSOMAL SUBUNIT PROTEIN BL27M"/>
    <property type="match status" value="1"/>
</dbReference>
<dbReference type="Proteomes" id="UP001233999">
    <property type="component" value="Unassembled WGS sequence"/>
</dbReference>
<evidence type="ECO:0000256" key="2">
    <source>
        <dbReference type="ARBA" id="ARBA00022980"/>
    </source>
</evidence>
<protein>
    <submittedName>
        <fullName evidence="4">Uncharacterized protein</fullName>
    </submittedName>
</protein>
<evidence type="ECO:0000313" key="4">
    <source>
        <dbReference type="EMBL" id="KAJ9594633.1"/>
    </source>
</evidence>